<feature type="transmembrane region" description="Helical" evidence="6">
    <location>
        <begin position="30"/>
        <end position="48"/>
    </location>
</feature>
<keyword evidence="2" id="KW-1003">Cell membrane</keyword>
<dbReference type="GO" id="GO:0015658">
    <property type="term" value="F:branched-chain amino acid transmembrane transporter activity"/>
    <property type="evidence" value="ECO:0007669"/>
    <property type="project" value="InterPro"/>
</dbReference>
<comment type="subcellular location">
    <subcellularLocation>
        <location evidence="1">Cell inner membrane</location>
        <topology evidence="1">Multi-pass membrane protein</topology>
    </subcellularLocation>
</comment>
<evidence type="ECO:0000256" key="2">
    <source>
        <dbReference type="ARBA" id="ARBA00022475"/>
    </source>
</evidence>
<dbReference type="PANTHER" id="PTHR30482">
    <property type="entry name" value="HIGH-AFFINITY BRANCHED-CHAIN AMINO ACID TRANSPORT SYSTEM PERMEASE"/>
    <property type="match status" value="1"/>
</dbReference>
<dbReference type="GO" id="GO:0005886">
    <property type="term" value="C:plasma membrane"/>
    <property type="evidence" value="ECO:0007669"/>
    <property type="project" value="UniProtKB-SubCell"/>
</dbReference>
<protein>
    <submittedName>
        <fullName evidence="7">Branched-chain amino acid transport system permease protein LivM</fullName>
    </submittedName>
</protein>
<dbReference type="AlphaFoldDB" id="A0A0X8X9M3"/>
<feature type="transmembrane region" description="Helical" evidence="6">
    <location>
        <begin position="78"/>
        <end position="97"/>
    </location>
</feature>
<dbReference type="Pfam" id="PF02653">
    <property type="entry name" value="BPD_transp_2"/>
    <property type="match status" value="1"/>
</dbReference>
<evidence type="ECO:0000256" key="1">
    <source>
        <dbReference type="ARBA" id="ARBA00004429"/>
    </source>
</evidence>
<evidence type="ECO:0000256" key="4">
    <source>
        <dbReference type="ARBA" id="ARBA00022989"/>
    </source>
</evidence>
<dbReference type="PANTHER" id="PTHR30482:SF18">
    <property type="entry name" value="BRANCHED AMINO ACID TRANSPORT SYSTEM PERMEASE"/>
    <property type="match status" value="1"/>
</dbReference>
<feature type="transmembrane region" description="Helical" evidence="6">
    <location>
        <begin position="55"/>
        <end position="72"/>
    </location>
</feature>
<sequence length="344" mass="36423">MARKINGLPALIIVALTFPLLTSNEFHLDIATQMALIAATVVGLNLLVGYAGQISLGHAAFFAIGAYASAILTGDYGWGALPALVCAALLAAAIAWLVGRPLLRLKGHYLSMATLGFGIIVAIIINNEGWLTGGPDGTSVEPFAVLGFELNAFSDYSILGMTVSGTLLWYLFAVLLLVVAVWIALNIIDSPIGRALRAVHGSEVAARVVGVDTAHYKLLIFVIAAIYASVMGSFYAHYTGYITPELATFEHSIELITMIVLGGMGSTFGVIIGAVLLTLLPQLLADFQQYEMMLFGLVLMLTMIFMPKGLLPTLSAGSSRLWHSYRQRKSQLGGTGASSSEGGP</sequence>
<dbReference type="EMBL" id="AP017372">
    <property type="protein sequence ID" value="BAU58065.2"/>
    <property type="molecule type" value="Genomic_DNA"/>
</dbReference>
<proteinExistence type="predicted"/>
<evidence type="ECO:0000313" key="8">
    <source>
        <dbReference type="Proteomes" id="UP000218890"/>
    </source>
</evidence>
<keyword evidence="8" id="KW-1185">Reference proteome</keyword>
<evidence type="ECO:0000313" key="7">
    <source>
        <dbReference type="EMBL" id="BAU58065.2"/>
    </source>
</evidence>
<evidence type="ECO:0000256" key="3">
    <source>
        <dbReference type="ARBA" id="ARBA00022692"/>
    </source>
</evidence>
<dbReference type="InterPro" id="IPR043428">
    <property type="entry name" value="LivM-like"/>
</dbReference>
<dbReference type="Proteomes" id="UP000218890">
    <property type="component" value="Chromosome"/>
</dbReference>
<evidence type="ECO:0000256" key="6">
    <source>
        <dbReference type="SAM" id="Phobius"/>
    </source>
</evidence>
<keyword evidence="5 6" id="KW-0472">Membrane</keyword>
<dbReference type="InterPro" id="IPR001851">
    <property type="entry name" value="ABC_transp_permease"/>
</dbReference>
<keyword evidence="4 6" id="KW-1133">Transmembrane helix</keyword>
<reference evidence="7" key="1">
    <citation type="submission" date="2016-02" db="EMBL/GenBank/DDBJ databases">
        <title>Halorhodospira halochloris DSM-1059 complete genome, version 2.</title>
        <authorList>
            <person name="Tsukatani Y."/>
        </authorList>
    </citation>
    <scope>NUCLEOTIDE SEQUENCE</scope>
    <source>
        <strain evidence="7">DSM 1059</strain>
    </source>
</reference>
<feature type="transmembrane region" description="Helical" evidence="6">
    <location>
        <begin position="109"/>
        <end position="125"/>
    </location>
</feature>
<dbReference type="OrthoDB" id="9814461at2"/>
<feature type="transmembrane region" description="Helical" evidence="6">
    <location>
        <begin position="216"/>
        <end position="235"/>
    </location>
</feature>
<keyword evidence="3 6" id="KW-0812">Transmembrane</keyword>
<gene>
    <name evidence="7" type="ORF">HH1059_13560</name>
</gene>
<evidence type="ECO:0000256" key="5">
    <source>
        <dbReference type="ARBA" id="ARBA00023136"/>
    </source>
</evidence>
<feature type="transmembrane region" description="Helical" evidence="6">
    <location>
        <begin position="7"/>
        <end position="24"/>
    </location>
</feature>
<organism evidence="7 8">
    <name type="scientific">Halorhodospira halochloris</name>
    <name type="common">Ectothiorhodospira halochloris</name>
    <dbReference type="NCBI Taxonomy" id="1052"/>
    <lineage>
        <taxon>Bacteria</taxon>
        <taxon>Pseudomonadati</taxon>
        <taxon>Pseudomonadota</taxon>
        <taxon>Gammaproteobacteria</taxon>
        <taxon>Chromatiales</taxon>
        <taxon>Ectothiorhodospiraceae</taxon>
        <taxon>Halorhodospira</taxon>
    </lineage>
</organism>
<dbReference type="STRING" id="1354791.M911_11430"/>
<feature type="transmembrane region" description="Helical" evidence="6">
    <location>
        <begin position="292"/>
        <end position="311"/>
    </location>
</feature>
<feature type="transmembrane region" description="Helical" evidence="6">
    <location>
        <begin position="167"/>
        <end position="188"/>
    </location>
</feature>
<dbReference type="KEGG" id="hhk:HH1059_13560"/>
<dbReference type="CDD" id="cd06581">
    <property type="entry name" value="TM_PBP1_LivM_like"/>
    <property type="match status" value="1"/>
</dbReference>
<accession>A0A0X8X9M3</accession>
<name>A0A0X8X9M3_HALHR</name>
<feature type="transmembrane region" description="Helical" evidence="6">
    <location>
        <begin position="255"/>
        <end position="280"/>
    </location>
</feature>